<keyword evidence="2" id="KW-1185">Reference proteome</keyword>
<dbReference type="Proteomes" id="UP001234297">
    <property type="component" value="Chromosome 2"/>
</dbReference>
<reference evidence="1 2" key="1">
    <citation type="journal article" date="2022" name="Hortic Res">
        <title>A haplotype resolved chromosomal level avocado genome allows analysis of novel avocado genes.</title>
        <authorList>
            <person name="Nath O."/>
            <person name="Fletcher S.J."/>
            <person name="Hayward A."/>
            <person name="Shaw L.M."/>
            <person name="Masouleh A.K."/>
            <person name="Furtado A."/>
            <person name="Henry R.J."/>
            <person name="Mitter N."/>
        </authorList>
    </citation>
    <scope>NUCLEOTIDE SEQUENCE [LARGE SCALE GENOMIC DNA]</scope>
    <source>
        <strain evidence="2">cv. Hass</strain>
    </source>
</reference>
<name>A0ACC2MIY6_PERAE</name>
<evidence type="ECO:0000313" key="2">
    <source>
        <dbReference type="Proteomes" id="UP001234297"/>
    </source>
</evidence>
<gene>
    <name evidence="1" type="ORF">MRB53_007348</name>
</gene>
<organism evidence="1 2">
    <name type="scientific">Persea americana</name>
    <name type="common">Avocado</name>
    <dbReference type="NCBI Taxonomy" id="3435"/>
    <lineage>
        <taxon>Eukaryota</taxon>
        <taxon>Viridiplantae</taxon>
        <taxon>Streptophyta</taxon>
        <taxon>Embryophyta</taxon>
        <taxon>Tracheophyta</taxon>
        <taxon>Spermatophyta</taxon>
        <taxon>Magnoliopsida</taxon>
        <taxon>Magnoliidae</taxon>
        <taxon>Laurales</taxon>
        <taxon>Lauraceae</taxon>
        <taxon>Persea</taxon>
    </lineage>
</organism>
<accession>A0ACC2MIY6</accession>
<comment type="caution">
    <text evidence="1">The sequence shown here is derived from an EMBL/GenBank/DDBJ whole genome shotgun (WGS) entry which is preliminary data.</text>
</comment>
<dbReference type="EMBL" id="CM056810">
    <property type="protein sequence ID" value="KAJ8645600.1"/>
    <property type="molecule type" value="Genomic_DNA"/>
</dbReference>
<evidence type="ECO:0000313" key="1">
    <source>
        <dbReference type="EMBL" id="KAJ8645600.1"/>
    </source>
</evidence>
<sequence>MFLGMFRTAFFLVSICCCSFYWCHGCLEEERTLLLQIKDSINCPGGSSLDEDWIGKNCCQWHGVDCNPSSSRVISIDLSFVRKDRLGLWYPNTSLFAPFKELEELDLKGNQIGGWVMPQGLCELKNLQALYLGINNHDGRALPPCLSNLSMLETLLLSQNDLGSYSSALTGICELTTLRVLVLGGNRLNDHSIPKCLGNLSLLEGLHLWENELKSSFRSLTGTTPLLSTLDCQNNKLQGNILSKFSNMTELVVLLLGNNGFTGTIASNMLNSPSLKILDLSKNNLSGFIPSWLPLLMNLAILHLDGNFFNGPIPSEVCQMQNLHTLDLSNNKISGSIPSCLPNISSWMKEIPIDIDVSFTRVLYALNSTYTDTFNARVTTILTTKGMTLTYEGLPLSLMTIIDLSMNQLTGNIPSQTGHLKALHSLNLSNNILSGHIPESFQNLESIESLDLSYNKIVGTIPPQMVQLYKLSTFNVSFNNLSGAIPYEKQFTTFKESSYTANPYLCGPPLQWSRSCNNSSQPRDNKEEEEEEDDSTVLDNPLFFYLWVAISYILGFWGFIALFANKNWRWKFFRTVDGCFDSSYLNLHMFRLYLKNSCCN</sequence>
<protein>
    <submittedName>
        <fullName evidence="1">Uncharacterized protein</fullName>
    </submittedName>
</protein>
<proteinExistence type="predicted"/>